<evidence type="ECO:0000313" key="3">
    <source>
        <dbReference type="EMBL" id="TDD14368.1"/>
    </source>
</evidence>
<protein>
    <submittedName>
        <fullName evidence="3">DUF2690 domain-containing protein</fullName>
    </submittedName>
</protein>
<gene>
    <name evidence="3" type="ORF">E1294_37805</name>
</gene>
<evidence type="ECO:0000313" key="4">
    <source>
        <dbReference type="Proteomes" id="UP000294543"/>
    </source>
</evidence>
<organism evidence="3 4">
    <name type="scientific">Nonomuraea diastatica</name>
    <dbReference type="NCBI Taxonomy" id="1848329"/>
    <lineage>
        <taxon>Bacteria</taxon>
        <taxon>Bacillati</taxon>
        <taxon>Actinomycetota</taxon>
        <taxon>Actinomycetes</taxon>
        <taxon>Streptosporangiales</taxon>
        <taxon>Streptosporangiaceae</taxon>
        <taxon>Nonomuraea</taxon>
    </lineage>
</organism>
<dbReference type="Proteomes" id="UP000294543">
    <property type="component" value="Unassembled WGS sequence"/>
</dbReference>
<sequence>MRRRTGAAVRARHCRHDGGGHHRDGRRPGSRAGQHRLHQAQREEDQLLLVERQLLHDGLLQQPLLPPGVRQAALQGTRGDENGVPGHQRRNQGQEEVPQGPGREPHQHQQGLLTFGRRHPGGPPPREPRATHARPTQRSRSDMKIHVAAAAVSVTAISTLLLSAGPASAHPYDGKDPYRSGCAASKVYTGKKASLKNEIGDSLGTVQLYYSRRCGTNWGEARVSKHGTGQITVFTSSRNISFTYRAGNGGHHWGDMVYAPSGVCAKASASVSNGIGRVNKGSGTTGKACG</sequence>
<comment type="caution">
    <text evidence="3">The sequence shown here is derived from an EMBL/GenBank/DDBJ whole genome shotgun (WGS) entry which is preliminary data.</text>
</comment>
<dbReference type="Pfam" id="PF10901">
    <property type="entry name" value="DUF2690"/>
    <property type="match status" value="1"/>
</dbReference>
<name>A0A4R4W6T6_9ACTN</name>
<dbReference type="AlphaFoldDB" id="A0A4R4W6T6"/>
<feature type="transmembrane region" description="Helical" evidence="2">
    <location>
        <begin position="145"/>
        <end position="165"/>
    </location>
</feature>
<dbReference type="EMBL" id="SMKP01000149">
    <property type="protein sequence ID" value="TDD14368.1"/>
    <property type="molecule type" value="Genomic_DNA"/>
</dbReference>
<feature type="region of interest" description="Disordered" evidence="1">
    <location>
        <begin position="75"/>
        <end position="142"/>
    </location>
</feature>
<accession>A0A4R4W6T6</accession>
<evidence type="ECO:0000256" key="2">
    <source>
        <dbReference type="SAM" id="Phobius"/>
    </source>
</evidence>
<dbReference type="OrthoDB" id="2863790at2"/>
<feature type="region of interest" description="Disordered" evidence="1">
    <location>
        <begin position="1"/>
        <end position="41"/>
    </location>
</feature>
<keyword evidence="2" id="KW-0812">Transmembrane</keyword>
<dbReference type="InterPro" id="IPR021224">
    <property type="entry name" value="DUF2690"/>
</dbReference>
<feature type="compositionally biased region" description="Basic residues" evidence="1">
    <location>
        <begin position="23"/>
        <end position="39"/>
    </location>
</feature>
<keyword evidence="4" id="KW-1185">Reference proteome</keyword>
<reference evidence="3 4" key="1">
    <citation type="submission" date="2019-03" db="EMBL/GenBank/DDBJ databases">
        <title>Draft genome sequences of novel Actinobacteria.</title>
        <authorList>
            <person name="Sahin N."/>
            <person name="Ay H."/>
            <person name="Saygin H."/>
        </authorList>
    </citation>
    <scope>NUCLEOTIDE SEQUENCE [LARGE SCALE GENOMIC DNA]</scope>
    <source>
        <strain evidence="3 4">KC712</strain>
    </source>
</reference>
<evidence type="ECO:0000256" key="1">
    <source>
        <dbReference type="SAM" id="MobiDB-lite"/>
    </source>
</evidence>
<feature type="compositionally biased region" description="Basic residues" evidence="1">
    <location>
        <begin position="1"/>
        <end position="15"/>
    </location>
</feature>
<keyword evidence="2" id="KW-0472">Membrane</keyword>
<keyword evidence="2" id="KW-1133">Transmembrane helix</keyword>
<proteinExistence type="predicted"/>